<keyword evidence="2" id="KW-1185">Reference proteome</keyword>
<accession>A0A549T0W9</accession>
<comment type="caution">
    <text evidence="1">The sequence shown here is derived from an EMBL/GenBank/DDBJ whole genome shotgun (WGS) entry which is preliminary data.</text>
</comment>
<protein>
    <recommendedName>
        <fullName evidence="3">YfbU family protein</fullName>
    </recommendedName>
</protein>
<dbReference type="Proteomes" id="UP000316801">
    <property type="component" value="Unassembled WGS sequence"/>
</dbReference>
<dbReference type="Pfam" id="PF03887">
    <property type="entry name" value="YfbU"/>
    <property type="match status" value="1"/>
</dbReference>
<evidence type="ECO:0000313" key="2">
    <source>
        <dbReference type="Proteomes" id="UP000316801"/>
    </source>
</evidence>
<dbReference type="SUPFAM" id="SSF116960">
    <property type="entry name" value="YfbU-like"/>
    <property type="match status" value="1"/>
</dbReference>
<name>A0A549T0W9_9HYPH</name>
<organism evidence="1 2">
    <name type="scientific">Rhizobium straminoryzae</name>
    <dbReference type="NCBI Taxonomy" id="1387186"/>
    <lineage>
        <taxon>Bacteria</taxon>
        <taxon>Pseudomonadati</taxon>
        <taxon>Pseudomonadota</taxon>
        <taxon>Alphaproteobacteria</taxon>
        <taxon>Hyphomicrobiales</taxon>
        <taxon>Rhizobiaceae</taxon>
        <taxon>Rhizobium/Agrobacterium group</taxon>
        <taxon>Rhizobium</taxon>
    </lineage>
</organism>
<dbReference type="EMBL" id="VJMG01000065">
    <property type="protein sequence ID" value="TRL35524.1"/>
    <property type="molecule type" value="Genomic_DNA"/>
</dbReference>
<sequence>MLWRPKESYMNLTSYERLMLSLKLRSLAEEDPSYAPQAEIIEQGYTFLYSEVFGSTAEPELPQEVQEEVFDILDMFRALHPGHEVGPDWNPEGNRYYQKFRGFDGNNDPHYGFARFLIEKFGRFEESKSELNSHGPTLSTYRGMFRRWKALGKPSSPTEEQIDGIIGS</sequence>
<proteinExistence type="predicted"/>
<dbReference type="InterPro" id="IPR005587">
    <property type="entry name" value="UPF0304_YfbU"/>
</dbReference>
<evidence type="ECO:0008006" key="3">
    <source>
        <dbReference type="Google" id="ProtNLM"/>
    </source>
</evidence>
<evidence type="ECO:0000313" key="1">
    <source>
        <dbReference type="EMBL" id="TRL35524.1"/>
    </source>
</evidence>
<dbReference type="AlphaFoldDB" id="A0A549T0W9"/>
<dbReference type="InterPro" id="IPR023146">
    <property type="entry name" value="YfbU_alpha-helical_sf"/>
</dbReference>
<dbReference type="Gene3D" id="1.10.3190.10">
    <property type="entry name" value="yfbu gene product, domain 2"/>
    <property type="match status" value="1"/>
</dbReference>
<reference evidence="1 2" key="1">
    <citation type="submission" date="2019-07" db="EMBL/GenBank/DDBJ databases">
        <title>Ln-dependent methylotrophs.</title>
        <authorList>
            <person name="Tani A."/>
        </authorList>
    </citation>
    <scope>NUCLEOTIDE SEQUENCE [LARGE SCALE GENOMIC DNA]</scope>
    <source>
        <strain evidence="1 2">SM12</strain>
    </source>
</reference>
<gene>
    <name evidence="1" type="ORF">FNA46_20210</name>
</gene>